<dbReference type="OrthoDB" id="9805728at2"/>
<dbReference type="InterPro" id="IPR036866">
    <property type="entry name" value="RibonucZ/Hydroxyglut_hydro"/>
</dbReference>
<accession>C4LDN8</accession>
<dbReference type="GO" id="GO:0016787">
    <property type="term" value="F:hydrolase activity"/>
    <property type="evidence" value="ECO:0007669"/>
    <property type="project" value="UniProtKB-KW"/>
</dbReference>
<dbReference type="RefSeq" id="WP_015880098.1">
    <property type="nucleotide sequence ID" value="NC_012691.1"/>
</dbReference>
<dbReference type="eggNOG" id="COG2220">
    <property type="taxonomic scope" value="Bacteria"/>
</dbReference>
<dbReference type="EMBL" id="CP001616">
    <property type="protein sequence ID" value="ACQ94649.1"/>
    <property type="molecule type" value="Genomic_DNA"/>
</dbReference>
<keyword evidence="1" id="KW-0378">Hydrolase</keyword>
<dbReference type="AlphaFoldDB" id="C4LDN8"/>
<reference evidence="4 5" key="2">
    <citation type="journal article" date="2011" name="Stand. Genomic Sci.">
        <title>Complete genome sequence of Tolumonas auensis type strain (TA 4).</title>
        <authorList>
            <person name="Chertkov O."/>
            <person name="Copeland A."/>
            <person name="Lucas S."/>
            <person name="Lapidus A."/>
            <person name="Berry K.W."/>
            <person name="Detter J.C."/>
            <person name="Del Rio T.G."/>
            <person name="Hammon N."/>
            <person name="Dalin E."/>
            <person name="Tice H."/>
            <person name="Pitluck S."/>
            <person name="Richardson P."/>
            <person name="Bruce D."/>
            <person name="Goodwin L."/>
            <person name="Han C."/>
            <person name="Tapia R."/>
            <person name="Saunders E."/>
            <person name="Schmutz J."/>
            <person name="Brettin T."/>
            <person name="Larimer F."/>
            <person name="Land M."/>
            <person name="Hauser L."/>
            <person name="Spring S."/>
            <person name="Rohde M."/>
            <person name="Kyrpides N.C."/>
            <person name="Ivanova N."/>
            <person name="Goker M."/>
            <person name="Beller H.R."/>
            <person name="Klenk H.P."/>
            <person name="Woyke T."/>
        </authorList>
    </citation>
    <scope>NUCLEOTIDE SEQUENCE [LARGE SCALE GENOMIC DNA]</scope>
    <source>
        <strain evidence="5">DSM 9187 / TA4</strain>
    </source>
</reference>
<dbReference type="Proteomes" id="UP000009073">
    <property type="component" value="Chromosome"/>
</dbReference>
<dbReference type="HOGENOM" id="CLU_096448_0_0_6"/>
<dbReference type="Gene3D" id="3.60.15.10">
    <property type="entry name" value="Ribonuclease Z/Hydroxyacylglutathione hydrolase-like"/>
    <property type="match status" value="1"/>
</dbReference>
<dbReference type="InterPro" id="IPR050114">
    <property type="entry name" value="UPF0173_UPF0282_UlaG_hydrolase"/>
</dbReference>
<keyword evidence="2" id="KW-0732">Signal</keyword>
<dbReference type="Pfam" id="PF12706">
    <property type="entry name" value="Lactamase_B_2"/>
    <property type="match status" value="1"/>
</dbReference>
<feature type="chain" id="PRO_5002940283" description="Metallo-beta-lactamase domain-containing protein" evidence="2">
    <location>
        <begin position="25"/>
        <end position="298"/>
    </location>
</feature>
<evidence type="ECO:0000256" key="2">
    <source>
        <dbReference type="SAM" id="SignalP"/>
    </source>
</evidence>
<feature type="domain" description="Metallo-beta-lactamase" evidence="3">
    <location>
        <begin position="56"/>
        <end position="261"/>
    </location>
</feature>
<dbReference type="PANTHER" id="PTHR43546:SF9">
    <property type="entry name" value="L-ASCORBATE-6-PHOSPHATE LACTONASE ULAG-RELATED"/>
    <property type="match status" value="1"/>
</dbReference>
<dbReference type="SUPFAM" id="SSF56281">
    <property type="entry name" value="Metallo-hydrolase/oxidoreductase"/>
    <property type="match status" value="1"/>
</dbReference>
<proteinExistence type="predicted"/>
<organism evidence="4 5">
    <name type="scientific">Tolumonas auensis (strain DSM 9187 / NBRC 110442 / TA 4)</name>
    <dbReference type="NCBI Taxonomy" id="595494"/>
    <lineage>
        <taxon>Bacteria</taxon>
        <taxon>Pseudomonadati</taxon>
        <taxon>Pseudomonadota</taxon>
        <taxon>Gammaproteobacteria</taxon>
        <taxon>Aeromonadales</taxon>
        <taxon>Aeromonadaceae</taxon>
        <taxon>Tolumonas</taxon>
    </lineage>
</organism>
<evidence type="ECO:0000256" key="1">
    <source>
        <dbReference type="ARBA" id="ARBA00022801"/>
    </source>
</evidence>
<feature type="signal peptide" evidence="2">
    <location>
        <begin position="1"/>
        <end position="24"/>
    </location>
</feature>
<sequence length="298" mass="33200">MQLRKMAYVFMAFATHLTAANSFAAESVKTMTGTNYSAVQLQEIRNATVKITYADTTFLIDPMLSKKGTYPGFENTYRSELRNPLVELPMSEDDVLNGVDAVIVTHTHLDHWDDAAQKLIPKNMPLFAQNQSDADIIRKQGFKNVRILDSHTVFGGVTLSKIGGQHGTDKMYATPMIAQLLGEAMGVVFQSPQHKTLYLAGDTIWRPEVDQALEQFKPEIIVLNAGYARISGFDNSIIMGKNDVLKTSKLMPKSKVVAVHMDAINHMSLSRKELKQFVDANRIDSHVAIPQDGEILKF</sequence>
<evidence type="ECO:0000259" key="3">
    <source>
        <dbReference type="Pfam" id="PF12706"/>
    </source>
</evidence>
<dbReference type="STRING" id="595494.Tola_3060"/>
<reference evidence="5" key="1">
    <citation type="submission" date="2009-05" db="EMBL/GenBank/DDBJ databases">
        <title>Complete sequence of Tolumonas auensis DSM 9187.</title>
        <authorList>
            <consortium name="US DOE Joint Genome Institute"/>
            <person name="Lucas S."/>
            <person name="Copeland A."/>
            <person name="Lapidus A."/>
            <person name="Glavina del Rio T."/>
            <person name="Tice H."/>
            <person name="Bruce D."/>
            <person name="Goodwin L."/>
            <person name="Pitluck S."/>
            <person name="Chertkov O."/>
            <person name="Brettin T."/>
            <person name="Detter J.C."/>
            <person name="Han C."/>
            <person name="Larimer F."/>
            <person name="Land M."/>
            <person name="Hauser L."/>
            <person name="Kyrpides N."/>
            <person name="Mikhailova N."/>
            <person name="Spring S."/>
            <person name="Beller H."/>
        </authorList>
    </citation>
    <scope>NUCLEOTIDE SEQUENCE [LARGE SCALE GENOMIC DNA]</scope>
    <source>
        <strain evidence="5">DSM 9187 / TA4</strain>
    </source>
</reference>
<dbReference type="InterPro" id="IPR001279">
    <property type="entry name" value="Metallo-B-lactamas"/>
</dbReference>
<dbReference type="PANTHER" id="PTHR43546">
    <property type="entry name" value="UPF0173 METAL-DEPENDENT HYDROLASE MJ1163-RELATED"/>
    <property type="match status" value="1"/>
</dbReference>
<evidence type="ECO:0000313" key="5">
    <source>
        <dbReference type="Proteomes" id="UP000009073"/>
    </source>
</evidence>
<protein>
    <recommendedName>
        <fullName evidence="3">Metallo-beta-lactamase domain-containing protein</fullName>
    </recommendedName>
</protein>
<evidence type="ECO:0000313" key="4">
    <source>
        <dbReference type="EMBL" id="ACQ94649.1"/>
    </source>
</evidence>
<keyword evidence="5" id="KW-1185">Reference proteome</keyword>
<dbReference type="KEGG" id="tau:Tola_3060"/>
<name>C4LDN8_TOLAT</name>
<gene>
    <name evidence="4" type="ordered locus">Tola_3060</name>
</gene>